<dbReference type="EC" id="2.5.1.25" evidence="1"/>
<gene>
    <name evidence="6" type="ordered locus">Marme_2980</name>
</gene>
<protein>
    <recommendedName>
        <fullName evidence="1">tRNA-uridine aminocarboxypropyltransferase</fullName>
        <ecNumber evidence="1">2.5.1.25</ecNumber>
    </recommendedName>
</protein>
<dbReference type="KEGG" id="mme:Marme_2980"/>
<evidence type="ECO:0000256" key="4">
    <source>
        <dbReference type="ARBA" id="ARBA00022694"/>
    </source>
</evidence>
<dbReference type="RefSeq" id="WP_013662104.1">
    <property type="nucleotide sequence ID" value="NC_015276.1"/>
</dbReference>
<dbReference type="SMART" id="SM01144">
    <property type="entry name" value="DTW"/>
    <property type="match status" value="1"/>
</dbReference>
<dbReference type="Pfam" id="PF03942">
    <property type="entry name" value="DTW"/>
    <property type="match status" value="1"/>
</dbReference>
<evidence type="ECO:0000256" key="3">
    <source>
        <dbReference type="ARBA" id="ARBA00022691"/>
    </source>
</evidence>
<evidence type="ECO:0000256" key="2">
    <source>
        <dbReference type="ARBA" id="ARBA00022679"/>
    </source>
</evidence>
<keyword evidence="2" id="KW-0808">Transferase</keyword>
<keyword evidence="3" id="KW-0949">S-adenosyl-L-methionine</keyword>
<dbReference type="EMBL" id="CP002583">
    <property type="protein sequence ID" value="ADZ92201.1"/>
    <property type="molecule type" value="Genomic_DNA"/>
</dbReference>
<dbReference type="PATRIC" id="fig|717774.3.peg.3069"/>
<evidence type="ECO:0000256" key="1">
    <source>
        <dbReference type="ARBA" id="ARBA00012386"/>
    </source>
</evidence>
<reference evidence="6 7" key="1">
    <citation type="journal article" date="2012" name="Stand. Genomic Sci.">
        <title>Complete genome sequence of the melanogenic marine bacterium Marinomonas mediterranea type strain (MMB-1(T)).</title>
        <authorList>
            <person name="Lucas-Elio P."/>
            <person name="Goodwin L."/>
            <person name="Woyke T."/>
            <person name="Pitluck S."/>
            <person name="Nolan M."/>
            <person name="Kyrpides N.C."/>
            <person name="Detter J.C."/>
            <person name="Copeland A."/>
            <person name="Teshima H."/>
            <person name="Bruce D."/>
            <person name="Detter C."/>
            <person name="Tapia R."/>
            <person name="Han S."/>
            <person name="Land M.L."/>
            <person name="Ivanova N."/>
            <person name="Mikhailova N."/>
            <person name="Johnston A.W."/>
            <person name="Sanchez-Amat A."/>
        </authorList>
    </citation>
    <scope>NUCLEOTIDE SEQUENCE [LARGE SCALE GENOMIC DNA]</scope>
    <source>
        <strain evidence="7">ATCC 700492 / JCM 21426 / NBRC 103028 / MMB-1</strain>
    </source>
</reference>
<organism evidence="6 7">
    <name type="scientific">Marinomonas mediterranea (strain ATCC 700492 / JCM 21426 / NBRC 103028 / MMB-1)</name>
    <dbReference type="NCBI Taxonomy" id="717774"/>
    <lineage>
        <taxon>Bacteria</taxon>
        <taxon>Pseudomonadati</taxon>
        <taxon>Pseudomonadota</taxon>
        <taxon>Gammaproteobacteria</taxon>
        <taxon>Oceanospirillales</taxon>
        <taxon>Oceanospirillaceae</taxon>
        <taxon>Marinomonas</taxon>
    </lineage>
</organism>
<keyword evidence="7" id="KW-1185">Reference proteome</keyword>
<dbReference type="eggNOG" id="COG3148">
    <property type="taxonomic scope" value="Bacteria"/>
</dbReference>
<evidence type="ECO:0000313" key="7">
    <source>
        <dbReference type="Proteomes" id="UP000001062"/>
    </source>
</evidence>
<dbReference type="HOGENOM" id="CLU_066458_1_1_6"/>
<dbReference type="AlphaFoldDB" id="F2K1H1"/>
<dbReference type="PANTHER" id="PTHR21392:SF1">
    <property type="entry name" value="TRNA-URIDINE AMINOCARBOXYPROPYLTRANSFERASE"/>
    <property type="match status" value="1"/>
</dbReference>
<dbReference type="GO" id="GO:0016432">
    <property type="term" value="F:tRNA-uridine aminocarboxypropyltransferase activity"/>
    <property type="evidence" value="ECO:0007669"/>
    <property type="project" value="UniProtKB-EC"/>
</dbReference>
<dbReference type="GO" id="GO:0008033">
    <property type="term" value="P:tRNA processing"/>
    <property type="evidence" value="ECO:0007669"/>
    <property type="project" value="UniProtKB-KW"/>
</dbReference>
<accession>F2K1H1</accession>
<dbReference type="InterPro" id="IPR039262">
    <property type="entry name" value="DTWD2/TAPT"/>
</dbReference>
<dbReference type="PANTHER" id="PTHR21392">
    <property type="entry name" value="TRNA-URIDINE AMINOCARBOXYPROPYLTRANSFERASE 2"/>
    <property type="match status" value="1"/>
</dbReference>
<dbReference type="OrthoDB" id="370626at2"/>
<feature type="domain" description="DTW" evidence="5">
    <location>
        <begin position="1"/>
        <end position="148"/>
    </location>
</feature>
<dbReference type="InterPro" id="IPR005636">
    <property type="entry name" value="DTW"/>
</dbReference>
<name>F2K1H1_MARM1</name>
<evidence type="ECO:0000259" key="5">
    <source>
        <dbReference type="SMART" id="SM01144"/>
    </source>
</evidence>
<dbReference type="STRING" id="717774.Marme_2980"/>
<proteinExistence type="predicted"/>
<keyword evidence="4" id="KW-0819">tRNA processing</keyword>
<evidence type="ECO:0000313" key="6">
    <source>
        <dbReference type="EMBL" id="ADZ92201.1"/>
    </source>
</evidence>
<dbReference type="Proteomes" id="UP000001062">
    <property type="component" value="Chromosome"/>
</dbReference>
<sequence length="157" mass="18526">MKFWLLTHSEELKKDNSSGNLSVSTLTLRCEQIIWERKFPSPKITQLPLKNTLLIYPKQADHTEQGTELCLQDYKNIVILDGTWQQAKKMYNQSPYLKHFKHYTIEGVQSRFKRRRNQVEGGLCTAEVIMHLLKQRSELNDAQKLEMAFERFNNLIN</sequence>